<evidence type="ECO:0000256" key="6">
    <source>
        <dbReference type="ARBA" id="ARBA00023316"/>
    </source>
</evidence>
<dbReference type="AlphaFoldDB" id="A0A8J3B092"/>
<evidence type="ECO:0000256" key="5">
    <source>
        <dbReference type="ARBA" id="ARBA00023235"/>
    </source>
</evidence>
<feature type="binding site" evidence="7">
    <location>
        <begin position="52"/>
        <end position="53"/>
    </location>
    <ligand>
        <name>substrate</name>
    </ligand>
</feature>
<feature type="binding site" evidence="7">
    <location>
        <begin position="197"/>
        <end position="198"/>
    </location>
    <ligand>
        <name>substrate</name>
    </ligand>
</feature>
<keyword evidence="5 7" id="KW-0413">Isomerase</keyword>
<dbReference type="PANTHER" id="PTHR21198:SF2">
    <property type="entry name" value="GLUTAMATE RACEMASE"/>
    <property type="match status" value="1"/>
</dbReference>
<evidence type="ECO:0000256" key="1">
    <source>
        <dbReference type="ARBA" id="ARBA00001602"/>
    </source>
</evidence>
<dbReference type="PROSITE" id="PS00923">
    <property type="entry name" value="ASP_GLU_RACEMASE_1"/>
    <property type="match status" value="1"/>
</dbReference>
<gene>
    <name evidence="7 8" type="primary">murI</name>
    <name evidence="8" type="ORF">GCM10011430_14410</name>
</gene>
<keyword evidence="6 7" id="KW-0961">Cell wall biogenesis/degradation</keyword>
<dbReference type="UniPathway" id="UPA00219"/>
<dbReference type="InterPro" id="IPR004391">
    <property type="entry name" value="Glu_race"/>
</dbReference>
<feature type="binding site" evidence="7">
    <location>
        <begin position="84"/>
        <end position="85"/>
    </location>
    <ligand>
        <name>substrate</name>
    </ligand>
</feature>
<comment type="caution">
    <text evidence="8">The sequence shown here is derived from an EMBL/GenBank/DDBJ whole genome shotgun (WGS) entry which is preliminary data.</text>
</comment>
<dbReference type="GO" id="GO:0008881">
    <property type="term" value="F:glutamate racemase activity"/>
    <property type="evidence" value="ECO:0007669"/>
    <property type="project" value="UniProtKB-UniRule"/>
</dbReference>
<reference evidence="8" key="2">
    <citation type="submission" date="2020-09" db="EMBL/GenBank/DDBJ databases">
        <authorList>
            <person name="Sun Q."/>
            <person name="Sedlacek I."/>
        </authorList>
    </citation>
    <scope>NUCLEOTIDE SEQUENCE</scope>
    <source>
        <strain evidence="8">CCM 7664</strain>
    </source>
</reference>
<feature type="active site" description="Proton donor/acceptor" evidence="7">
    <location>
        <position position="196"/>
    </location>
</feature>
<comment type="function">
    <text evidence="7">Provides the (R)-glutamate required for cell wall biosynthesis.</text>
</comment>
<evidence type="ECO:0000256" key="4">
    <source>
        <dbReference type="ARBA" id="ARBA00022984"/>
    </source>
</evidence>
<comment type="similarity">
    <text evidence="7">Belongs to the aspartate/glutamate racemases family.</text>
</comment>
<sequence length="280" mass="29893">MSFSPTPDQEAAEAPIGLFDSGVGALSVLRHVQARLPSEHLLCFCDSSHAPYGGKSDEQIIERTLAIADFLLQKKVKAIVVACNTATAAAIEALRQRHPELIVVGVEPGLKPAAVFSKSGIGGVLATASTLASSRFIALRDHITSSTGVRFLTQACVGLVEQIEKGELETPETIAMLERYVTPILRGGADTIALGCTHYPFVQPAIEAIAQREGAEPITIIDTGEAVSRQLERLLQQRGLQRFETRPGSLQAFTTGSETQLEHAFSVLLKQSPLITAVTA</sequence>
<dbReference type="GO" id="GO:0008360">
    <property type="term" value="P:regulation of cell shape"/>
    <property type="evidence" value="ECO:0007669"/>
    <property type="project" value="UniProtKB-KW"/>
</dbReference>
<evidence type="ECO:0000256" key="2">
    <source>
        <dbReference type="ARBA" id="ARBA00013090"/>
    </source>
</evidence>
<accession>A0A8J3B092</accession>
<evidence type="ECO:0000256" key="3">
    <source>
        <dbReference type="ARBA" id="ARBA00022960"/>
    </source>
</evidence>
<comment type="catalytic activity">
    <reaction evidence="1 7">
        <text>L-glutamate = D-glutamate</text>
        <dbReference type="Rhea" id="RHEA:12813"/>
        <dbReference type="ChEBI" id="CHEBI:29985"/>
        <dbReference type="ChEBI" id="CHEBI:29986"/>
        <dbReference type="EC" id="5.1.1.3"/>
    </reaction>
</comment>
<name>A0A8J3B092_9BURK</name>
<dbReference type="EC" id="5.1.1.3" evidence="2 7"/>
<evidence type="ECO:0000256" key="7">
    <source>
        <dbReference type="HAMAP-Rule" id="MF_00258"/>
    </source>
</evidence>
<organism evidence="8 9">
    <name type="scientific">Oxalicibacterium solurbis</name>
    <dbReference type="NCBI Taxonomy" id="69280"/>
    <lineage>
        <taxon>Bacteria</taxon>
        <taxon>Pseudomonadati</taxon>
        <taxon>Pseudomonadota</taxon>
        <taxon>Betaproteobacteria</taxon>
        <taxon>Burkholderiales</taxon>
        <taxon>Oxalobacteraceae</taxon>
        <taxon>Oxalicibacterium</taxon>
    </lineage>
</organism>
<proteinExistence type="inferred from homology"/>
<keyword evidence="9" id="KW-1185">Reference proteome</keyword>
<dbReference type="InterPro" id="IPR001920">
    <property type="entry name" value="Asp/Glu_race"/>
</dbReference>
<evidence type="ECO:0000313" key="9">
    <source>
        <dbReference type="Proteomes" id="UP000627205"/>
    </source>
</evidence>
<reference evidence="8" key="1">
    <citation type="journal article" date="2014" name="Int. J. Syst. Evol. Microbiol.">
        <title>Complete genome sequence of Corynebacterium casei LMG S-19264T (=DSM 44701T), isolated from a smear-ripened cheese.</title>
        <authorList>
            <consortium name="US DOE Joint Genome Institute (JGI-PGF)"/>
            <person name="Walter F."/>
            <person name="Albersmeier A."/>
            <person name="Kalinowski J."/>
            <person name="Ruckert C."/>
        </authorList>
    </citation>
    <scope>NUCLEOTIDE SEQUENCE</scope>
    <source>
        <strain evidence="8">CCM 7664</strain>
    </source>
</reference>
<dbReference type="Gene3D" id="3.40.50.1860">
    <property type="match status" value="2"/>
</dbReference>
<dbReference type="HAMAP" id="MF_00258">
    <property type="entry name" value="Glu_racemase"/>
    <property type="match status" value="1"/>
</dbReference>
<dbReference type="NCBIfam" id="TIGR00067">
    <property type="entry name" value="glut_race"/>
    <property type="match status" value="1"/>
</dbReference>
<dbReference type="GO" id="GO:0009252">
    <property type="term" value="P:peptidoglycan biosynthetic process"/>
    <property type="evidence" value="ECO:0007669"/>
    <property type="project" value="UniProtKB-UniRule"/>
</dbReference>
<keyword evidence="3 7" id="KW-0133">Cell shape</keyword>
<dbReference type="RefSeq" id="WP_188420339.1">
    <property type="nucleotide sequence ID" value="NZ_BMDP01000002.1"/>
</dbReference>
<dbReference type="InterPro" id="IPR018187">
    <property type="entry name" value="Asp/Glu_racemase_AS_1"/>
</dbReference>
<evidence type="ECO:0000313" key="8">
    <source>
        <dbReference type="EMBL" id="GGI54267.1"/>
    </source>
</evidence>
<dbReference type="SUPFAM" id="SSF53681">
    <property type="entry name" value="Aspartate/glutamate racemase"/>
    <property type="match status" value="2"/>
</dbReference>
<dbReference type="EMBL" id="BMDP01000002">
    <property type="protein sequence ID" value="GGI54267.1"/>
    <property type="molecule type" value="Genomic_DNA"/>
</dbReference>
<feature type="binding site" evidence="7">
    <location>
        <begin position="20"/>
        <end position="21"/>
    </location>
    <ligand>
        <name>substrate</name>
    </ligand>
</feature>
<protein>
    <recommendedName>
        <fullName evidence="2 7">Glutamate racemase</fullName>
        <ecNumber evidence="2 7">5.1.1.3</ecNumber>
    </recommendedName>
</protein>
<keyword evidence="4 7" id="KW-0573">Peptidoglycan synthesis</keyword>
<feature type="active site" description="Proton donor/acceptor" evidence="7">
    <location>
        <position position="83"/>
    </location>
</feature>
<dbReference type="Proteomes" id="UP000627205">
    <property type="component" value="Unassembled WGS sequence"/>
</dbReference>
<dbReference type="GO" id="GO:0071555">
    <property type="term" value="P:cell wall organization"/>
    <property type="evidence" value="ECO:0007669"/>
    <property type="project" value="UniProtKB-KW"/>
</dbReference>
<dbReference type="InterPro" id="IPR015942">
    <property type="entry name" value="Asp/Glu/hydantoin_racemase"/>
</dbReference>
<dbReference type="PANTHER" id="PTHR21198">
    <property type="entry name" value="GLUTAMATE RACEMASE"/>
    <property type="match status" value="1"/>
</dbReference>
<dbReference type="Pfam" id="PF01177">
    <property type="entry name" value="Asp_Glu_race"/>
    <property type="match status" value="1"/>
</dbReference>
<comment type="pathway">
    <text evidence="7">Cell wall biogenesis; peptidoglycan biosynthesis.</text>
</comment>